<feature type="compositionally biased region" description="Low complexity" evidence="2">
    <location>
        <begin position="538"/>
        <end position="551"/>
    </location>
</feature>
<sequence length="653" mass="73044">MALQDEFNELMQKRNLLHIRRIFAAQRYSDTVAKPFVLLERYNEEHSDDERDHRLKMKKKKKKKQNKKTDYQSFGLATILVNKNSRKTAQQPVVLIDNNNSTVRPASSSKHTNKKIKVSVEPYILQKPAQLTSTEIDENIIKDAYALPPDTGNVAKNSPPLNISPKNLQQDTSADASCSTSQSGGSAPTDMEMDQPADPASTSTQQRTIPVVLVDSISVLPNLVIATPADTVKGKSASDKKTFIRRFFGTNNIATASVRNVAGKSYVCAHFSAQSDVDGALIRDSTSLINSQKEGASAPVFTLFTTIKPDKTEDEKNVARNCTIQVIDIPLYRKGADVRAAFSNFGTIVKLSMVTKGLYYTSSVYFTKNTWSHFIYEDAVRVLPLTLSKDEREIRQLYCFKLTGLPRNTNAKDLVGYLKSINARSCFFSRNAKNYHTFNYAYVNFLTEEDMVKAAQTHHSYKGKPLYWTSPDTQCCNFCGNPDHLAKSCNDRSQQINRNKKYKNIYNRFKSAQHRGNHQQSKKKSFADVVKGKNQRHPGNNNGNNRTPNPNLQSDTASGGSMHDNQLVDSQLHQVRQMMTELQSMFKGLQAEVTALNKKVNDRIKHKSSDSHSPVVQKSVPSIPTPIILQKQKQIASAPQVPAPVENSNSSAK</sequence>
<comment type="caution">
    <text evidence="3">The sequence shown here is derived from an EMBL/GenBank/DDBJ whole genome shotgun (WGS) entry which is preliminary data.</text>
</comment>
<feature type="compositionally biased region" description="Polar residues" evidence="2">
    <location>
        <begin position="552"/>
        <end position="564"/>
    </location>
</feature>
<evidence type="ECO:0000256" key="2">
    <source>
        <dbReference type="SAM" id="MobiDB-lite"/>
    </source>
</evidence>
<dbReference type="InterPro" id="IPR035979">
    <property type="entry name" value="RBD_domain_sf"/>
</dbReference>
<accession>A0A2I1HQS0</accession>
<gene>
    <name evidence="3" type="ORF">RhiirA4_485938</name>
</gene>
<feature type="region of interest" description="Disordered" evidence="2">
    <location>
        <begin position="631"/>
        <end position="653"/>
    </location>
</feature>
<feature type="compositionally biased region" description="Basic and acidic residues" evidence="2">
    <location>
        <begin position="44"/>
        <end position="53"/>
    </location>
</feature>
<feature type="coiled-coil region" evidence="1">
    <location>
        <begin position="572"/>
        <end position="599"/>
    </location>
</feature>
<protein>
    <recommendedName>
        <fullName evidence="5">CCHC-type domain-containing protein</fullName>
    </recommendedName>
</protein>
<feature type="region of interest" description="Disordered" evidence="2">
    <location>
        <begin position="511"/>
        <end position="564"/>
    </location>
</feature>
<dbReference type="VEuPathDB" id="FungiDB:RhiirFUN_004506"/>
<keyword evidence="4" id="KW-1185">Reference proteome</keyword>
<evidence type="ECO:0000313" key="3">
    <source>
        <dbReference type="EMBL" id="PKY61239.1"/>
    </source>
</evidence>
<feature type="compositionally biased region" description="Polar residues" evidence="2">
    <location>
        <begin position="154"/>
        <end position="186"/>
    </location>
</feature>
<evidence type="ECO:0008006" key="5">
    <source>
        <dbReference type="Google" id="ProtNLM"/>
    </source>
</evidence>
<evidence type="ECO:0000256" key="1">
    <source>
        <dbReference type="SAM" id="Coils"/>
    </source>
</evidence>
<feature type="region of interest" description="Disordered" evidence="2">
    <location>
        <begin position="151"/>
        <end position="206"/>
    </location>
</feature>
<dbReference type="VEuPathDB" id="FungiDB:RhiirA1_405391"/>
<dbReference type="SUPFAM" id="SSF54928">
    <property type="entry name" value="RNA-binding domain, RBD"/>
    <property type="match status" value="1"/>
</dbReference>
<proteinExistence type="predicted"/>
<name>A0A2I1HQS0_9GLOM</name>
<dbReference type="EMBL" id="LLXI01005089">
    <property type="protein sequence ID" value="PKY61239.1"/>
    <property type="molecule type" value="Genomic_DNA"/>
</dbReference>
<dbReference type="Proteomes" id="UP000234323">
    <property type="component" value="Unassembled WGS sequence"/>
</dbReference>
<evidence type="ECO:0000313" key="4">
    <source>
        <dbReference type="Proteomes" id="UP000234323"/>
    </source>
</evidence>
<feature type="compositionally biased region" description="Basic residues" evidence="2">
    <location>
        <begin position="54"/>
        <end position="66"/>
    </location>
</feature>
<dbReference type="VEuPathDB" id="FungiDB:RhiirFUN_004507"/>
<feature type="non-terminal residue" evidence="3">
    <location>
        <position position="653"/>
    </location>
</feature>
<feature type="region of interest" description="Disordered" evidence="2">
    <location>
        <begin position="44"/>
        <end position="69"/>
    </location>
</feature>
<dbReference type="AlphaFoldDB" id="A0A2I1HQS0"/>
<feature type="compositionally biased region" description="Basic residues" evidence="2">
    <location>
        <begin position="511"/>
        <end position="524"/>
    </location>
</feature>
<dbReference type="VEuPathDB" id="FungiDB:FUN_018152"/>
<reference evidence="3 4" key="1">
    <citation type="submission" date="2015-10" db="EMBL/GenBank/DDBJ databases">
        <title>Genome analyses suggest a sexual origin of heterokaryosis in a supposedly ancient asexual fungus.</title>
        <authorList>
            <person name="Ropars J."/>
            <person name="Sedzielewska K."/>
            <person name="Noel J."/>
            <person name="Charron P."/>
            <person name="Farinelli L."/>
            <person name="Marton T."/>
            <person name="Kruger M."/>
            <person name="Pelin A."/>
            <person name="Brachmann A."/>
            <person name="Corradi N."/>
        </authorList>
    </citation>
    <scope>NUCLEOTIDE SEQUENCE [LARGE SCALE GENOMIC DNA]</scope>
    <source>
        <strain evidence="3 4">A4</strain>
    </source>
</reference>
<dbReference type="GO" id="GO:0003676">
    <property type="term" value="F:nucleic acid binding"/>
    <property type="evidence" value="ECO:0007669"/>
    <property type="project" value="InterPro"/>
</dbReference>
<dbReference type="VEuPathDB" id="FungiDB:RhiirA1_404175"/>
<organism evidence="3 4">
    <name type="scientific">Rhizophagus irregularis</name>
    <dbReference type="NCBI Taxonomy" id="588596"/>
    <lineage>
        <taxon>Eukaryota</taxon>
        <taxon>Fungi</taxon>
        <taxon>Fungi incertae sedis</taxon>
        <taxon>Mucoromycota</taxon>
        <taxon>Glomeromycotina</taxon>
        <taxon>Glomeromycetes</taxon>
        <taxon>Glomerales</taxon>
        <taxon>Glomeraceae</taxon>
        <taxon>Rhizophagus</taxon>
    </lineage>
</organism>
<keyword evidence="1" id="KW-0175">Coiled coil</keyword>
<dbReference type="InterPro" id="IPR012677">
    <property type="entry name" value="Nucleotide-bd_a/b_plait_sf"/>
</dbReference>
<dbReference type="Gene3D" id="3.30.70.330">
    <property type="match status" value="1"/>
</dbReference>
<dbReference type="VEuPathDB" id="FungiDB:FUN_020282"/>